<dbReference type="RefSeq" id="WP_168109726.1">
    <property type="nucleotide sequence ID" value="NZ_VTOX01000011.1"/>
</dbReference>
<organism evidence="11 12">
    <name type="scientific">Ramlibacter lithotrophicus</name>
    <dbReference type="NCBI Taxonomy" id="2606681"/>
    <lineage>
        <taxon>Bacteria</taxon>
        <taxon>Pseudomonadati</taxon>
        <taxon>Pseudomonadota</taxon>
        <taxon>Betaproteobacteria</taxon>
        <taxon>Burkholderiales</taxon>
        <taxon>Comamonadaceae</taxon>
        <taxon>Ramlibacter</taxon>
    </lineage>
</organism>
<gene>
    <name evidence="11" type="ORF">RAMLITH_22520</name>
</gene>
<evidence type="ECO:0000313" key="12">
    <source>
        <dbReference type="Proteomes" id="UP000521868"/>
    </source>
</evidence>
<dbReference type="InterPro" id="IPR055348">
    <property type="entry name" value="DctQ"/>
</dbReference>
<name>A0A7X6DK64_9BURK</name>
<keyword evidence="12" id="KW-1185">Reference proteome</keyword>
<sequence>MEAKDAALPPQPAVYEALRQKAAAELAQEHGEAAQPLWLRIEDLLVGGLAVCALLLCSYNVVVRYFHPAWTLELVDEVQVYVIVWAVLLSLGAVTVADRHVKADLFVTFFPEKLRRATELFVDLLGLAFAGMLLWYGATLAYQSWDYGDVSTTTLRFPLWIYFSALPAGGLALCIGYLIRLRRRLRTGS</sequence>
<dbReference type="GO" id="GO:0022857">
    <property type="term" value="F:transmembrane transporter activity"/>
    <property type="evidence" value="ECO:0007669"/>
    <property type="project" value="UniProtKB-UniRule"/>
</dbReference>
<dbReference type="Pfam" id="PF04290">
    <property type="entry name" value="DctQ"/>
    <property type="match status" value="1"/>
</dbReference>
<reference evidence="11 12" key="1">
    <citation type="journal article" date="2020" name="Nature">
        <title>Bacterial chemolithoautotrophy via manganese oxidation.</title>
        <authorList>
            <person name="Yu H."/>
            <person name="Leadbetter J.R."/>
        </authorList>
    </citation>
    <scope>NUCLEOTIDE SEQUENCE [LARGE SCALE GENOMIC DNA]</scope>
    <source>
        <strain evidence="11 12">RBP-1</strain>
    </source>
</reference>
<comment type="caution">
    <text evidence="11">The sequence shown here is derived from an EMBL/GenBank/DDBJ whole genome shotgun (WGS) entry which is preliminary data.</text>
</comment>
<dbReference type="GO" id="GO:0015740">
    <property type="term" value="P:C4-dicarboxylate transport"/>
    <property type="evidence" value="ECO:0007669"/>
    <property type="project" value="TreeGrafter"/>
</dbReference>
<evidence type="ECO:0000256" key="6">
    <source>
        <dbReference type="ARBA" id="ARBA00022989"/>
    </source>
</evidence>
<evidence type="ECO:0000256" key="4">
    <source>
        <dbReference type="ARBA" id="ARBA00022519"/>
    </source>
</evidence>
<keyword evidence="3" id="KW-1003">Cell membrane</keyword>
<evidence type="ECO:0000256" key="1">
    <source>
        <dbReference type="ARBA" id="ARBA00004429"/>
    </source>
</evidence>
<keyword evidence="6 9" id="KW-1133">Transmembrane helix</keyword>
<dbReference type="PANTHER" id="PTHR35011:SF2">
    <property type="entry name" value="2,3-DIKETO-L-GULONATE TRAP TRANSPORTER SMALL PERMEASE PROTEIN YIAM"/>
    <property type="match status" value="1"/>
</dbReference>
<evidence type="ECO:0000256" key="3">
    <source>
        <dbReference type="ARBA" id="ARBA00022475"/>
    </source>
</evidence>
<dbReference type="Proteomes" id="UP000521868">
    <property type="component" value="Unassembled WGS sequence"/>
</dbReference>
<keyword evidence="7 9" id="KW-0472">Membrane</keyword>
<comment type="similarity">
    <text evidence="8 9">Belongs to the TRAP transporter small permease family.</text>
</comment>
<protein>
    <recommendedName>
        <fullName evidence="9">TRAP transporter small permease protein</fullName>
    </recommendedName>
</protein>
<evidence type="ECO:0000313" key="11">
    <source>
        <dbReference type="EMBL" id="NKE68599.1"/>
    </source>
</evidence>
<keyword evidence="2 9" id="KW-0813">Transport</keyword>
<keyword evidence="5 9" id="KW-0812">Transmembrane</keyword>
<dbReference type="PANTHER" id="PTHR35011">
    <property type="entry name" value="2,3-DIKETO-L-GULONATE TRAP TRANSPORTER SMALL PERMEASE PROTEIN YIAM"/>
    <property type="match status" value="1"/>
</dbReference>
<accession>A0A7X6DK64</accession>
<feature type="domain" description="Tripartite ATP-independent periplasmic transporters DctQ component" evidence="10">
    <location>
        <begin position="55"/>
        <end position="186"/>
    </location>
</feature>
<proteinExistence type="inferred from homology"/>
<feature type="transmembrane region" description="Helical" evidence="9">
    <location>
        <begin position="78"/>
        <end position="97"/>
    </location>
</feature>
<dbReference type="EMBL" id="VTOX01000011">
    <property type="protein sequence ID" value="NKE68599.1"/>
    <property type="molecule type" value="Genomic_DNA"/>
</dbReference>
<feature type="transmembrane region" description="Helical" evidence="9">
    <location>
        <begin position="44"/>
        <end position="66"/>
    </location>
</feature>
<evidence type="ECO:0000256" key="9">
    <source>
        <dbReference type="RuleBase" id="RU369079"/>
    </source>
</evidence>
<evidence type="ECO:0000256" key="7">
    <source>
        <dbReference type="ARBA" id="ARBA00023136"/>
    </source>
</evidence>
<comment type="subunit">
    <text evidence="9">The complex comprises the extracytoplasmic solute receptor protein and the two transmembrane proteins.</text>
</comment>
<dbReference type="InterPro" id="IPR007387">
    <property type="entry name" value="TRAP_DctQ"/>
</dbReference>
<comment type="function">
    <text evidence="9">Part of the tripartite ATP-independent periplasmic (TRAP) transport system.</text>
</comment>
<feature type="transmembrane region" description="Helical" evidence="9">
    <location>
        <begin position="118"/>
        <end position="137"/>
    </location>
</feature>
<keyword evidence="4 9" id="KW-0997">Cell inner membrane</keyword>
<evidence type="ECO:0000259" key="10">
    <source>
        <dbReference type="Pfam" id="PF04290"/>
    </source>
</evidence>
<dbReference type="AlphaFoldDB" id="A0A7X6DK64"/>
<evidence type="ECO:0000256" key="5">
    <source>
        <dbReference type="ARBA" id="ARBA00022692"/>
    </source>
</evidence>
<evidence type="ECO:0000256" key="2">
    <source>
        <dbReference type="ARBA" id="ARBA00022448"/>
    </source>
</evidence>
<evidence type="ECO:0000256" key="8">
    <source>
        <dbReference type="ARBA" id="ARBA00038436"/>
    </source>
</evidence>
<comment type="subcellular location">
    <subcellularLocation>
        <location evidence="1 9">Cell inner membrane</location>
        <topology evidence="1 9">Multi-pass membrane protein</topology>
    </subcellularLocation>
</comment>
<feature type="transmembrane region" description="Helical" evidence="9">
    <location>
        <begin position="157"/>
        <end position="179"/>
    </location>
</feature>
<dbReference type="GO" id="GO:0005886">
    <property type="term" value="C:plasma membrane"/>
    <property type="evidence" value="ECO:0007669"/>
    <property type="project" value="UniProtKB-SubCell"/>
</dbReference>